<evidence type="ECO:0000313" key="3">
    <source>
        <dbReference type="Proteomes" id="UP000186601"/>
    </source>
</evidence>
<evidence type="ECO:0000259" key="1">
    <source>
        <dbReference type="Pfam" id="PF03417"/>
    </source>
</evidence>
<accession>A0A2R6NGL5</accession>
<feature type="domain" description="Peptidase C45 hydrolase" evidence="1">
    <location>
        <begin position="122"/>
        <end position="309"/>
    </location>
</feature>
<gene>
    <name evidence="2" type="ORF">PHLCEN_2v12578</name>
</gene>
<comment type="caution">
    <text evidence="2">The sequence shown here is derived from an EMBL/GenBank/DDBJ whole genome shotgun (WGS) entry which is preliminary data.</text>
</comment>
<reference evidence="2 3" key="1">
    <citation type="submission" date="2018-02" db="EMBL/GenBank/DDBJ databases">
        <title>Genome sequence of the basidiomycete white-rot fungus Phlebia centrifuga.</title>
        <authorList>
            <person name="Granchi Z."/>
            <person name="Peng M."/>
            <person name="de Vries R.P."/>
            <person name="Hilden K."/>
            <person name="Makela M.R."/>
            <person name="Grigoriev I."/>
            <person name="Riley R."/>
        </authorList>
    </citation>
    <scope>NUCLEOTIDE SEQUENCE [LARGE SCALE GENOMIC DNA]</scope>
    <source>
        <strain evidence="2 3">FBCC195</strain>
    </source>
</reference>
<dbReference type="Gene3D" id="3.60.60.10">
    <property type="entry name" value="Penicillin V Acylase, Chain A"/>
    <property type="match status" value="1"/>
</dbReference>
<dbReference type="InterPro" id="IPR005079">
    <property type="entry name" value="Peptidase_C45_hydrolase"/>
</dbReference>
<dbReference type="AlphaFoldDB" id="A0A2R6NGL5"/>
<name>A0A2R6NGL5_9APHY</name>
<dbReference type="PANTHER" id="PTHR34180:SF1">
    <property type="entry name" value="BETA-ALANYL-DOPAMINE_CARCININE HYDROLASE"/>
    <property type="match status" value="1"/>
</dbReference>
<dbReference type="Gene3D" id="1.10.10.2120">
    <property type="match status" value="1"/>
</dbReference>
<dbReference type="PANTHER" id="PTHR34180">
    <property type="entry name" value="PEPTIDASE C45"/>
    <property type="match status" value="1"/>
</dbReference>
<dbReference type="NCBIfam" id="NF040521">
    <property type="entry name" value="C45_proenzyme"/>
    <property type="match status" value="1"/>
</dbReference>
<dbReference type="InterPro" id="IPR047794">
    <property type="entry name" value="C45_proenzyme-like"/>
</dbReference>
<dbReference type="Proteomes" id="UP000186601">
    <property type="component" value="Unassembled WGS sequence"/>
</dbReference>
<protein>
    <recommendedName>
        <fullName evidence="1">Peptidase C45 hydrolase domain-containing protein</fullName>
    </recommendedName>
</protein>
<dbReference type="InterPro" id="IPR047801">
    <property type="entry name" value="Peptidase_C45"/>
</dbReference>
<dbReference type="Pfam" id="PF03417">
    <property type="entry name" value="AAT"/>
    <property type="match status" value="1"/>
</dbReference>
<organism evidence="2 3">
    <name type="scientific">Hermanssonia centrifuga</name>
    <dbReference type="NCBI Taxonomy" id="98765"/>
    <lineage>
        <taxon>Eukaryota</taxon>
        <taxon>Fungi</taxon>
        <taxon>Dikarya</taxon>
        <taxon>Basidiomycota</taxon>
        <taxon>Agaricomycotina</taxon>
        <taxon>Agaricomycetes</taxon>
        <taxon>Polyporales</taxon>
        <taxon>Meruliaceae</taxon>
        <taxon>Hermanssonia</taxon>
    </lineage>
</organism>
<dbReference type="OrthoDB" id="189997at2759"/>
<dbReference type="STRING" id="98765.A0A2R6NGL5"/>
<keyword evidence="3" id="KW-1185">Reference proteome</keyword>
<evidence type="ECO:0000313" key="2">
    <source>
        <dbReference type="EMBL" id="PSR71527.1"/>
    </source>
</evidence>
<proteinExistence type="predicted"/>
<dbReference type="EMBL" id="MLYV02001272">
    <property type="protein sequence ID" value="PSR71527.1"/>
    <property type="molecule type" value="Genomic_DNA"/>
</dbReference>
<sequence length="375" mass="40941">MTSQPGPNLQIPRVHLEGSSYEIGFKHGHVLKEQILSQLEIYREIFQQNCKFDWPHVRSISEGFKTSIGLLAPELLEEIGGIADGVADPNVDIIDIVALNARSEIALGQWDDGCTSLAWHIGDKQILAQNWDWRVSVGKNLAIAFIRQAGKPDITMVIEPGIVGKIGFNSSSVGVCLNAIRARPTSTSLLPIHLLLRIALECPSVDAAIAKIESLGGAASSQHILIADLHGGRALELSPLGGVYLPEDQYGIIVHTNHFLENKLVQEPPWLNGSPFRLERARSLCAELREQANSKGEDLDKKITPVVLRSRIFSDTANSPQAICCSADPARGDVGNVETLFNIIMIFKKGETPRAEVVFGKPSISSQYHSEILTL</sequence>